<evidence type="ECO:0000313" key="2">
    <source>
        <dbReference type="Proteomes" id="UP000757540"/>
    </source>
</evidence>
<accession>A0ABX2A5R8</accession>
<name>A0ABX2A5R8_9MICO</name>
<dbReference type="InterPro" id="IPR046193">
    <property type="entry name" value="DUF6221"/>
</dbReference>
<reference evidence="1 2" key="1">
    <citation type="submission" date="2020-05" db="EMBL/GenBank/DDBJ databases">
        <title>Genomic Encyclopedia of Type Strains, Phase III (KMG-III): the genomes of soil and plant-associated and newly described type strains.</title>
        <authorList>
            <person name="Whitman W."/>
        </authorList>
    </citation>
    <scope>NUCLEOTIDE SEQUENCE [LARGE SCALE GENOMIC DNA]</scope>
    <source>
        <strain evidence="1 2">KCTC 19046</strain>
    </source>
</reference>
<evidence type="ECO:0000313" key="1">
    <source>
        <dbReference type="EMBL" id="NOV98204.1"/>
    </source>
</evidence>
<gene>
    <name evidence="1" type="ORF">HDG69_002789</name>
</gene>
<dbReference type="Pfam" id="PF19730">
    <property type="entry name" value="DUF6221"/>
    <property type="match status" value="1"/>
</dbReference>
<keyword evidence="2" id="KW-1185">Reference proteome</keyword>
<sequence>MTIVEFLTARLDEDEAVARALIGSPLAGELMGAGVPLPRTPEGLRFMAYNLPQRVLIEVEAKRRIVALHSGDAAWCSWSQDANERHGDGPDCDTLRLLALPHADHPDYDEAWRL</sequence>
<protein>
    <submittedName>
        <fullName evidence="1">Uncharacterized protein</fullName>
    </submittedName>
</protein>
<dbReference type="RefSeq" id="WP_171784416.1">
    <property type="nucleotide sequence ID" value="NZ_BAAAML010000012.1"/>
</dbReference>
<proteinExistence type="predicted"/>
<dbReference type="EMBL" id="JABEZU010000003">
    <property type="protein sequence ID" value="NOV98204.1"/>
    <property type="molecule type" value="Genomic_DNA"/>
</dbReference>
<comment type="caution">
    <text evidence="1">The sequence shown here is derived from an EMBL/GenBank/DDBJ whole genome shotgun (WGS) entry which is preliminary data.</text>
</comment>
<organism evidence="1 2">
    <name type="scientific">Isoptericola halotolerans</name>
    <dbReference type="NCBI Taxonomy" id="300560"/>
    <lineage>
        <taxon>Bacteria</taxon>
        <taxon>Bacillati</taxon>
        <taxon>Actinomycetota</taxon>
        <taxon>Actinomycetes</taxon>
        <taxon>Micrococcales</taxon>
        <taxon>Promicromonosporaceae</taxon>
        <taxon>Isoptericola</taxon>
    </lineage>
</organism>
<dbReference type="Proteomes" id="UP000757540">
    <property type="component" value="Unassembled WGS sequence"/>
</dbReference>